<reference evidence="2" key="1">
    <citation type="submission" date="2020-02" db="EMBL/GenBank/DDBJ databases">
        <authorList>
            <person name="Meier V. D."/>
        </authorList>
    </citation>
    <scope>NUCLEOTIDE SEQUENCE</scope>
    <source>
        <strain evidence="2">AVDCRST_MAG08</strain>
    </source>
</reference>
<feature type="region of interest" description="Disordered" evidence="1">
    <location>
        <begin position="120"/>
        <end position="269"/>
    </location>
</feature>
<evidence type="ECO:0000313" key="2">
    <source>
        <dbReference type="EMBL" id="CAA9282118.1"/>
    </source>
</evidence>
<gene>
    <name evidence="2" type="ORF">AVDCRST_MAG08-3932</name>
</gene>
<protein>
    <submittedName>
        <fullName evidence="2">Uncharacterized protein</fullName>
    </submittedName>
</protein>
<sequence>GRSLDFPPRRAGRDARRHRTGGAQDQARRRGRRVAPRLAGFPRRPDPVGVPGHPLPAHRLLRRHGGGWRRHAGAVLPACRRAVPHGAGRRARHLRDQPPPRAGLGGVLARRLLGAAVPGDPVHRRARHGAAGDLRRVGPGRGDDLRQDARHRGAARLGRGVPAPAPRNTGRLAAHPVRQRRRFPVRGDRARADGGVLPAAAGPRRRPRRRGADVATRGGRQPGPDGRVGLDRRGPPGAGQPAALHRLGRGHAGAGPRHLAPLPQGRGEL</sequence>
<dbReference type="EMBL" id="CADCTG010000299">
    <property type="protein sequence ID" value="CAA9282118.1"/>
    <property type="molecule type" value="Genomic_DNA"/>
</dbReference>
<feature type="compositionally biased region" description="Basic and acidic residues" evidence="1">
    <location>
        <begin position="133"/>
        <end position="151"/>
    </location>
</feature>
<organism evidence="2">
    <name type="scientific">uncultured Acetobacteraceae bacterium</name>
    <dbReference type="NCBI Taxonomy" id="169975"/>
    <lineage>
        <taxon>Bacteria</taxon>
        <taxon>Pseudomonadati</taxon>
        <taxon>Pseudomonadota</taxon>
        <taxon>Alphaproteobacteria</taxon>
        <taxon>Acetobacterales</taxon>
        <taxon>Acetobacteraceae</taxon>
        <taxon>environmental samples</taxon>
    </lineage>
</organism>
<feature type="non-terminal residue" evidence="2">
    <location>
        <position position="269"/>
    </location>
</feature>
<name>A0A6J4JLZ8_9PROT</name>
<proteinExistence type="predicted"/>
<feature type="non-terminal residue" evidence="2">
    <location>
        <position position="1"/>
    </location>
</feature>
<accession>A0A6J4JLZ8</accession>
<dbReference type="AlphaFoldDB" id="A0A6J4JLZ8"/>
<feature type="region of interest" description="Disordered" evidence="1">
    <location>
        <begin position="1"/>
        <end position="53"/>
    </location>
</feature>
<evidence type="ECO:0000256" key="1">
    <source>
        <dbReference type="SAM" id="MobiDB-lite"/>
    </source>
</evidence>